<dbReference type="Proteomes" id="UP000000862">
    <property type="component" value="Segment"/>
</dbReference>
<reference evidence="2 3" key="7">
    <citation type="journal article" date="2000" name="Virology">
        <title>Characterization of a beta-1,3-glucanase encoded by chlorella virus PBCV-1.</title>
        <authorList>
            <person name="Sun L."/>
            <person name="Gurnon J.R."/>
            <person name="Adams B.J."/>
            <person name="Graves M.V."/>
            <person name="Van Etten J.L."/>
        </authorList>
    </citation>
    <scope>NUCLEOTIDE SEQUENCE [LARGE SCALE GENOMIC DNA]</scope>
</reference>
<evidence type="ECO:0000313" key="3">
    <source>
        <dbReference type="Proteomes" id="UP000000862"/>
    </source>
</evidence>
<evidence type="ECO:0000313" key="2">
    <source>
        <dbReference type="EMBL" id="AAC96888.2"/>
    </source>
</evidence>
<dbReference type="EMBL" id="JF411744">
    <property type="protein sequence ID" value="AAC96888.2"/>
    <property type="molecule type" value="Genomic_DNA"/>
</dbReference>
<feature type="compositionally biased region" description="Low complexity" evidence="1">
    <location>
        <begin position="56"/>
        <end position="78"/>
    </location>
</feature>
<reference evidence="2 3" key="6">
    <citation type="journal article" date="1999" name="Virology">
        <title>Chlorella virus PBCV-1 encodes a functional homospermidine synthase.</title>
        <authorList>
            <person name="Kaiser A."/>
            <person name="Vollmert M."/>
            <person name="Tholl D."/>
            <person name="Graves M.V."/>
            <person name="Gurnon J.R."/>
            <person name="Xing W."/>
            <person name="Lisec A.D."/>
            <person name="Nickerson K.W."/>
            <person name="Van Etten J.L."/>
        </authorList>
    </citation>
    <scope>NUCLEOTIDE SEQUENCE [LARGE SCALE GENOMIC DNA]</scope>
</reference>
<accession>Q98571</accession>
<reference evidence="2 3" key="2">
    <citation type="journal article" date="1995" name="Virology">
        <title>Analysis of 43 kb of the Chlorella virus PBCV-1 330-kb genome: map positions 45 to 88.</title>
        <authorList>
            <person name="Li Y."/>
            <person name="Lu Z."/>
            <person name="Burbank D.E."/>
            <person name="Kutish G.F."/>
            <person name="Rock D.L."/>
            <person name="Van Etten J.L."/>
        </authorList>
    </citation>
    <scope>NUCLEOTIDE SEQUENCE [LARGE SCALE GENOMIC DNA]</scope>
</reference>
<protein>
    <submittedName>
        <fullName evidence="2">Uncharacterized protein</fullName>
    </submittedName>
</protein>
<proteinExistence type="predicted"/>
<dbReference type="GeneID" id="918409"/>
<dbReference type="OrthoDB" id="15021at10239"/>
<reference evidence="2 3" key="4">
    <citation type="journal article" date="1996" name="Virology">
        <title>Analysis of 76 kb of the chlorella virus PBCV-1 330-kb genome: map positions 182 to 258.</title>
        <authorList>
            <person name="Kutish G.F."/>
            <person name="Li Y."/>
            <person name="Lu Z."/>
            <person name="Furuta M."/>
            <person name="Rock D.L."/>
            <person name="Van Etten J.L."/>
        </authorList>
    </citation>
    <scope>NUCLEOTIDE SEQUENCE [LARGE SCALE GENOMIC DNA]</scope>
</reference>
<name>Q98571_PBCV1</name>
<reference evidence="2 3" key="5">
    <citation type="journal article" date="1997" name="Virology">
        <title>Analysis of 74 kb of DNA located at the right end of the 330-kb chlorella virus PBCV-1 genome.</title>
        <authorList>
            <person name="Li Y."/>
            <person name="Lu Z."/>
            <person name="Sun L."/>
            <person name="Ropp S."/>
            <person name="Kutish G.F."/>
            <person name="Rock D.L."/>
            <person name="Van Etten J.L."/>
        </authorList>
    </citation>
    <scope>NUCLEOTIDE SEQUENCE [LARGE SCALE GENOMIC DNA]</scope>
</reference>
<gene>
    <name evidence="2" type="primary">A521L</name>
</gene>
<reference evidence="2 3" key="8">
    <citation type="journal article" date="2010" name="J. Virol.">
        <title>Microarray analysis of Paramecium bursaria chlorella virus 1 transcription.</title>
        <authorList>
            <person name="Yanai-Balser G.M."/>
            <person name="Duncan G.A."/>
            <person name="Eudy J.D."/>
            <person name="Wang D."/>
            <person name="Li X."/>
            <person name="Agarkova I.V."/>
            <person name="Dunigan D.D."/>
            <person name="Van Etten J.L."/>
        </authorList>
    </citation>
    <scope>NUCLEOTIDE SEQUENCE [LARGE SCALE GENOMIC DNA]</scope>
</reference>
<dbReference type="RefSeq" id="NP_048877.2">
    <property type="nucleotide sequence ID" value="NC_000852.5"/>
</dbReference>
<organismHost>
    <name type="scientific">Chlorella</name>
    <dbReference type="NCBI Taxonomy" id="3071"/>
</organismHost>
<reference evidence="2 3" key="1">
    <citation type="journal article" date="1995" name="Virology">
        <title>Analysis of 45 kb of DNA located at the left end of the chlorella virus PBCV-1 genome.</title>
        <authorList>
            <person name="Lu Z."/>
            <person name="Li Y."/>
            <person name="Zhang Y."/>
            <person name="Kutish G.F."/>
            <person name="Rock D.L."/>
            <person name="Van Etten J.L."/>
        </authorList>
    </citation>
    <scope>NUCLEOTIDE SEQUENCE [LARGE SCALE GENOMIC DNA]</scope>
</reference>
<keyword evidence="3" id="KW-1185">Reference proteome</keyword>
<dbReference type="KEGG" id="vg:918409"/>
<sequence>MCFSRGMFFRVKTHPSVLINNKKKFYTLMLSISKDRSKNSQAIVKITKNKPKTKPKPVSVPTTIPVQQPQPQQQRLITPVPPRTNGVQKNLTETSFRQYLDGFVGILPKDLPKTIGGRLRYAIDTVNQNGQIVSTEYRLGGWVKSVSPDLSSVTMFNPFAKKSWTLKIPQPSNKRLRLYYFQRGTSDETAVVRALITKLENGSIRLSRN</sequence>
<feature type="region of interest" description="Disordered" evidence="1">
    <location>
        <begin position="50"/>
        <end position="85"/>
    </location>
</feature>
<evidence type="ECO:0000256" key="1">
    <source>
        <dbReference type="SAM" id="MobiDB-lite"/>
    </source>
</evidence>
<reference evidence="2 3" key="3">
    <citation type="journal article" date="1996" name="Virology">
        <title>Analysis of 94 kb of the chlorella virus PBCV-1 330-kb genome: map positions 88 to 182.</title>
        <authorList>
            <person name="Lu Z."/>
            <person name="Li Y."/>
            <person name="Que Q."/>
            <person name="Kutish G.F."/>
            <person name="Rock D.L."/>
            <person name="Van Etten J.L."/>
        </authorList>
    </citation>
    <scope>NUCLEOTIDE SEQUENCE [LARGE SCALE GENOMIC DNA]</scope>
</reference>
<organism evidence="2 3">
    <name type="scientific">Paramecium bursaria Chlorella virus 1</name>
    <name type="common">PBCV-1</name>
    <dbReference type="NCBI Taxonomy" id="10506"/>
    <lineage>
        <taxon>Viruses</taxon>
        <taxon>Varidnaviria</taxon>
        <taxon>Bamfordvirae</taxon>
        <taxon>Nucleocytoviricota</taxon>
        <taxon>Megaviricetes</taxon>
        <taxon>Algavirales</taxon>
        <taxon>Phycodnaviridae</taxon>
        <taxon>Chlorovirus</taxon>
        <taxon>Chlorovirus vanettense</taxon>
    </lineage>
</organism>